<evidence type="ECO:0000313" key="6">
    <source>
        <dbReference type="Proteomes" id="UP000241769"/>
    </source>
</evidence>
<accession>A0A2P6NX57</accession>
<evidence type="ECO:0000313" key="5">
    <source>
        <dbReference type="EMBL" id="PRP88543.1"/>
    </source>
</evidence>
<dbReference type="InParanoid" id="A0A2P6NX57"/>
<dbReference type="EMBL" id="MDYQ01000009">
    <property type="protein sequence ID" value="PRP88543.1"/>
    <property type="molecule type" value="Genomic_DNA"/>
</dbReference>
<feature type="chain" id="PRO_5015133946" description="MIR domain-containing protein" evidence="3">
    <location>
        <begin position="20"/>
        <end position="217"/>
    </location>
</feature>
<dbReference type="InterPro" id="IPR036300">
    <property type="entry name" value="MIR_dom_sf"/>
</dbReference>
<dbReference type="OrthoDB" id="5588846at2759"/>
<keyword evidence="2" id="KW-0677">Repeat</keyword>
<dbReference type="PROSITE" id="PS50919">
    <property type="entry name" value="MIR"/>
    <property type="match status" value="3"/>
</dbReference>
<proteinExistence type="predicted"/>
<comment type="caution">
    <text evidence="5">The sequence shown here is derived from an EMBL/GenBank/DDBJ whole genome shotgun (WGS) entry which is preliminary data.</text>
</comment>
<evidence type="ECO:0000259" key="4">
    <source>
        <dbReference type="PROSITE" id="PS50919"/>
    </source>
</evidence>
<gene>
    <name evidence="5" type="ORF">PROFUN_02954</name>
</gene>
<evidence type="ECO:0000256" key="1">
    <source>
        <dbReference type="ARBA" id="ARBA00022729"/>
    </source>
</evidence>
<feature type="signal peptide" evidence="3">
    <location>
        <begin position="1"/>
        <end position="19"/>
    </location>
</feature>
<evidence type="ECO:0000256" key="3">
    <source>
        <dbReference type="SAM" id="SignalP"/>
    </source>
</evidence>
<feature type="domain" description="MIR" evidence="4">
    <location>
        <begin position="99"/>
        <end position="153"/>
    </location>
</feature>
<feature type="domain" description="MIR" evidence="4">
    <location>
        <begin position="37"/>
        <end position="91"/>
    </location>
</feature>
<dbReference type="FunCoup" id="A0A2P6NX57">
    <property type="interactions" value="412"/>
</dbReference>
<evidence type="ECO:0000256" key="2">
    <source>
        <dbReference type="ARBA" id="ARBA00022737"/>
    </source>
</evidence>
<dbReference type="Gene3D" id="2.80.10.50">
    <property type="match status" value="1"/>
</dbReference>
<dbReference type="Proteomes" id="UP000241769">
    <property type="component" value="Unassembled WGS sequence"/>
</dbReference>
<keyword evidence="1 3" id="KW-0732">Signal</keyword>
<reference evidence="5 6" key="1">
    <citation type="journal article" date="2018" name="Genome Biol. Evol.">
        <title>Multiple Roots of Fruiting Body Formation in Amoebozoa.</title>
        <authorList>
            <person name="Hillmann F."/>
            <person name="Forbes G."/>
            <person name="Novohradska S."/>
            <person name="Ferling I."/>
            <person name="Riege K."/>
            <person name="Groth M."/>
            <person name="Westermann M."/>
            <person name="Marz M."/>
            <person name="Spaller T."/>
            <person name="Winckler T."/>
            <person name="Schaap P."/>
            <person name="Glockner G."/>
        </authorList>
    </citation>
    <scope>NUCLEOTIDE SEQUENCE [LARGE SCALE GENOMIC DNA]</scope>
    <source>
        <strain evidence="5 6">Jena</strain>
    </source>
</reference>
<dbReference type="SUPFAM" id="SSF82109">
    <property type="entry name" value="MIR domain"/>
    <property type="match status" value="1"/>
</dbReference>
<name>A0A2P6NX57_9EUKA</name>
<dbReference type="Pfam" id="PF02815">
    <property type="entry name" value="MIR"/>
    <property type="match status" value="1"/>
</dbReference>
<dbReference type="PANTHER" id="PTHR46809:SF2">
    <property type="entry name" value="GH21273P"/>
    <property type="match status" value="1"/>
</dbReference>
<feature type="domain" description="MIR" evidence="4">
    <location>
        <begin position="155"/>
        <end position="209"/>
    </location>
</feature>
<dbReference type="SMART" id="SM00472">
    <property type="entry name" value="MIR"/>
    <property type="match status" value="3"/>
</dbReference>
<dbReference type="STRING" id="1890364.A0A2P6NX57"/>
<dbReference type="AlphaFoldDB" id="A0A2P6NX57"/>
<organism evidence="5 6">
    <name type="scientific">Planoprotostelium fungivorum</name>
    <dbReference type="NCBI Taxonomy" id="1890364"/>
    <lineage>
        <taxon>Eukaryota</taxon>
        <taxon>Amoebozoa</taxon>
        <taxon>Evosea</taxon>
        <taxon>Variosea</taxon>
        <taxon>Cavosteliida</taxon>
        <taxon>Cavosteliaceae</taxon>
        <taxon>Planoprotostelium</taxon>
    </lineage>
</organism>
<protein>
    <recommendedName>
        <fullName evidence="4">MIR domain-containing protein</fullName>
    </recommendedName>
</protein>
<dbReference type="InterPro" id="IPR016093">
    <property type="entry name" value="MIR_motif"/>
</dbReference>
<dbReference type="PANTHER" id="PTHR46809">
    <property type="entry name" value="STROMAL CELL-DERIVED FACTOR 2-LIKE PROTEIN"/>
    <property type="match status" value="1"/>
</dbReference>
<sequence>MFRSALVFVLCGLLLVALAEHSHSHDHDHIDEPEADVSQVTCGSVIKLRNIKHNTRLHSHSITYGSGSGQQSVTGFPNINDANSLWLIKGEFGKPCSTGTAIKNGDVIRLLHLQTGKALHSHLHRSPLSGNQEVSAYGDNGGDTGDNWKVVVTKDSTWMRSSKIRLQHADTGLNLMNTHHKFGSPIPGQMEIVCSSSNNNEASWMTEEGFYFPVEKK</sequence>
<keyword evidence="6" id="KW-1185">Reference proteome</keyword>